<reference evidence="1" key="1">
    <citation type="journal article" date="2015" name="Nature">
        <title>Complex archaea that bridge the gap between prokaryotes and eukaryotes.</title>
        <authorList>
            <person name="Spang A."/>
            <person name="Saw J.H."/>
            <person name="Jorgensen S.L."/>
            <person name="Zaremba-Niedzwiedzka K."/>
            <person name="Martijn J."/>
            <person name="Lind A.E."/>
            <person name="van Eijk R."/>
            <person name="Schleper C."/>
            <person name="Guy L."/>
            <person name="Ettema T.J."/>
        </authorList>
    </citation>
    <scope>NUCLEOTIDE SEQUENCE</scope>
</reference>
<name>A0A0F9CF31_9ZZZZ</name>
<evidence type="ECO:0000313" key="1">
    <source>
        <dbReference type="EMBL" id="KKK95306.1"/>
    </source>
</evidence>
<gene>
    <name evidence="1" type="ORF">LCGC14_2674130</name>
</gene>
<accession>A0A0F9CF31</accession>
<dbReference type="EMBL" id="LAZR01046969">
    <property type="protein sequence ID" value="KKK95306.1"/>
    <property type="molecule type" value="Genomic_DNA"/>
</dbReference>
<organism evidence="1">
    <name type="scientific">marine sediment metagenome</name>
    <dbReference type="NCBI Taxonomy" id="412755"/>
    <lineage>
        <taxon>unclassified sequences</taxon>
        <taxon>metagenomes</taxon>
        <taxon>ecological metagenomes</taxon>
    </lineage>
</organism>
<proteinExistence type="predicted"/>
<sequence length="145" mass="16965">MDIDSPIDLRAVFEVIDSAEVITFRFVTMPHRLLFDTRHNEMEGPLLRLVPRAASPEERLKTIKQMRPRFRLPEKISSVWWPKHVHSLADFGAWDRILRRIGSSGYPQIADRAADVFREMEFKERVEVYNAITGAGYHDLWVRAC</sequence>
<protein>
    <submittedName>
        <fullName evidence="1">Uncharacterized protein</fullName>
    </submittedName>
</protein>
<dbReference type="AlphaFoldDB" id="A0A0F9CF31"/>
<comment type="caution">
    <text evidence="1">The sequence shown here is derived from an EMBL/GenBank/DDBJ whole genome shotgun (WGS) entry which is preliminary data.</text>
</comment>